<feature type="compositionally biased region" description="Polar residues" evidence="1">
    <location>
        <begin position="609"/>
        <end position="623"/>
    </location>
</feature>
<proteinExistence type="predicted"/>
<dbReference type="Proteomes" id="UP000001646">
    <property type="component" value="Unplaced"/>
</dbReference>
<feature type="compositionally biased region" description="Basic and acidic residues" evidence="1">
    <location>
        <begin position="486"/>
        <end position="501"/>
    </location>
</feature>
<evidence type="ECO:0008006" key="4">
    <source>
        <dbReference type="Google" id="ProtNLM"/>
    </source>
</evidence>
<dbReference type="PANTHER" id="PTHR14499">
    <property type="entry name" value="POTASSIUM CHANNEL TETRAMERIZATION DOMAIN-CONTAINING"/>
    <property type="match status" value="1"/>
</dbReference>
<dbReference type="Gene3D" id="3.30.710.10">
    <property type="entry name" value="Potassium Channel Kv1.1, Chain A"/>
    <property type="match status" value="2"/>
</dbReference>
<dbReference type="GeneTree" id="ENSGT00390000007606"/>
<reference evidence="2" key="1">
    <citation type="submission" date="2009-12" db="EMBL/GenBank/DDBJ databases">
        <title>The Genome Sequence of Anolis carolinensis (Green Anole Lizard).</title>
        <authorList>
            <consortium name="The Genome Sequencing Platform"/>
            <person name="Di Palma F."/>
            <person name="Alfoldi J."/>
            <person name="Heiman D."/>
            <person name="Young S."/>
            <person name="Grabherr M."/>
            <person name="Johnson J."/>
            <person name="Lander E.S."/>
            <person name="Lindblad-Toh K."/>
        </authorList>
    </citation>
    <scope>NUCLEOTIDE SEQUENCE [LARGE SCALE GENOMIC DNA]</scope>
    <source>
        <strain evidence="2">JBL SC #1</strain>
    </source>
</reference>
<dbReference type="InParanoid" id="H9GR42"/>
<dbReference type="HOGENOM" id="CLU_014244_0_0_1"/>
<dbReference type="InterPro" id="IPR011333">
    <property type="entry name" value="SKP1/BTB/POZ_sf"/>
</dbReference>
<protein>
    <recommendedName>
        <fullName evidence="4">Potassium channel tetramerisation-type BTB domain-containing protein</fullName>
    </recommendedName>
</protein>
<dbReference type="PANTHER" id="PTHR14499:SF20">
    <property type="entry name" value="BTB_POZ DOMAIN-CONTAINING PROTEIN KCTD19"/>
    <property type="match status" value="1"/>
</dbReference>
<evidence type="ECO:0000313" key="3">
    <source>
        <dbReference type="Proteomes" id="UP000001646"/>
    </source>
</evidence>
<evidence type="ECO:0000256" key="1">
    <source>
        <dbReference type="SAM" id="MobiDB-lite"/>
    </source>
</evidence>
<organism evidence="2 3">
    <name type="scientific">Anolis carolinensis</name>
    <name type="common">Green anole</name>
    <name type="synonym">American chameleon</name>
    <dbReference type="NCBI Taxonomy" id="28377"/>
    <lineage>
        <taxon>Eukaryota</taxon>
        <taxon>Metazoa</taxon>
        <taxon>Chordata</taxon>
        <taxon>Craniata</taxon>
        <taxon>Vertebrata</taxon>
        <taxon>Euteleostomi</taxon>
        <taxon>Lepidosauria</taxon>
        <taxon>Squamata</taxon>
        <taxon>Bifurcata</taxon>
        <taxon>Unidentata</taxon>
        <taxon>Episquamata</taxon>
        <taxon>Toxicofera</taxon>
        <taxon>Iguania</taxon>
        <taxon>Dactyloidae</taxon>
        <taxon>Anolis</taxon>
    </lineage>
</organism>
<name>H9GR42_ANOCA</name>
<sequence length="836" mass="92466">MGVCKRNLLLQGLRCLGQFLHWVCPGAPRSYEPFPSLFRQTLDNLKEGKHNLRIRPSDIPIAERASMNYWRTRKCISKPPELPPKNPALTGLQEKAPLGLMDTPLLDTEEEVHYCFLPLDLVEKHPALVNDDNLLWLSDNAALVECENSEFRFIANFLRSERLLLPDDFSHLDALEAEAEALDIPEINEALKAHKALLGLASEEEATGIQVGLPKGRAVRPSCSARGPKGRPLALFPMALGLLVKYPDSALGQLHMEGSLDRSRLYVSGNGVLFQHVRNWLGICRLPLTRTMSELPELCAYLDQMDVTYEPMKEALKIYLKQGMPTDTRVREANWAADVTAFSPLHIVKVYAGSHWYATYLQTLLKFPELLSNSKKAIWIAFGHSLLIHGDGKMFRHILNFFRLGKLFLPVEFKEWALLRQEAAEFQIPSLLEALHQHEGYRLWLQQREGLREAPLPQSLEPEKEQRPGGDPQEPPQVSVPGPWSRGRDGLERRASARESGVRPTRLSPAKAVKRQSSSREGPAPSSGEGQAPESPPRKRPAKGGGARRATGSETPIQRLISLVQGWDMVAPAEEKAEEEEEGPRRRTPCSLGVPATLQNGLKAAPAAQESSLKAGQCTTGAPESQPGKAAAEMRPSQGEAAGGGGSKGPKEMEKGPVSFEPRGQSGLILKVAHPPMVACDGSCVSHEGSLLYAASLEGLQLPSTLTESRPQDIVFLSLPLSQEEIFYGRSCHVFLTDLILESIRQKDPKGTTARIQILVQRLWGLQISAGEFVADLLHLPPFKAGNGACQRLAKWVEFSLPFAWKYSSCMELLVKKGYFKSLSHFVIGKYLQSSE</sequence>
<keyword evidence="3" id="KW-1185">Reference proteome</keyword>
<dbReference type="AlphaFoldDB" id="H9GR42"/>
<dbReference type="Ensembl" id="ENSACAT00000022195.3">
    <property type="protein sequence ID" value="ENSACAP00000018577.3"/>
    <property type="gene ID" value="ENSACAG00000002547.4"/>
</dbReference>
<dbReference type="Bgee" id="ENSACAG00000002547">
    <property type="expression patterns" value="Expressed in brain"/>
</dbReference>
<evidence type="ECO:0000313" key="2">
    <source>
        <dbReference type="Ensembl" id="ENSACAP00000018577.3"/>
    </source>
</evidence>
<accession>H9GR42</accession>
<feature type="region of interest" description="Disordered" evidence="1">
    <location>
        <begin position="459"/>
        <end position="661"/>
    </location>
</feature>
<reference evidence="2" key="3">
    <citation type="submission" date="2025-09" db="UniProtKB">
        <authorList>
            <consortium name="Ensembl"/>
        </authorList>
    </citation>
    <scope>IDENTIFICATION</scope>
</reference>
<dbReference type="SUPFAM" id="SSF54695">
    <property type="entry name" value="POZ domain"/>
    <property type="match status" value="2"/>
</dbReference>
<reference evidence="2" key="2">
    <citation type="submission" date="2025-08" db="UniProtKB">
        <authorList>
            <consortium name="Ensembl"/>
        </authorList>
    </citation>
    <scope>IDENTIFICATION</scope>
</reference>